<sequence>MSFFSAKNDVSSGPSEDGQNQELAAWRDPAKDQAQNSLGSFYVEAECESPEESSDDDVCFGEYTMEEAKKDVKRNWARPITKRHSSICRFKYLDVNKEMDAVTNQFADLLTNPSQDVTSNEYLEVDGSRNSEFLHKLEKCINDPISGHTSYNTAFDQTNMDKNGDNPEQESCPDDSIISVSDDSSSQLHTSGYEFVNEDSASPAMIYMREEGQELTKEAIKNDDSFRSAMQTSFVNRVEVDKVDPRLKLDFNHLSGITEKTEFTSEFVSFSSNSDASSNIPVIQINDGTGSSYENLSGSFISEASENQLNVSTSSVKNDYFTTASSEDKIAPSSTLPPSDLSSYEDEKNNSIDFDDTLEEMNRFLAQGMDYIMPEKTTVVKNVPLLEQNLIVSPISGSFENDSDKEFPCLETKPYRNCYSVEKVSAPKPTAKTSKSATKPKFVSKIKLPTVTKKLGGNEANAIFKVPNKPIRTPSKLNPALKNVVSPVGIYIKHSPKVCPMRNAPPPTKLKLPLYTHTSHAISSSHKENIPASEDFDMPTVIYKPARKQIATEVRQVNLPNSINKLVNPQVVTKHEARTDNCNQSIERRLMESDYSINLSLDTTAGDVSILTHNQPFNLKKF</sequence>
<dbReference type="EMBL" id="OU892279">
    <property type="protein sequence ID" value="CAH1127672.1"/>
    <property type="molecule type" value="Genomic_DNA"/>
</dbReference>
<organism evidence="2 3">
    <name type="scientific">Ceutorhynchus assimilis</name>
    <name type="common">cabbage seed weevil</name>
    <dbReference type="NCBI Taxonomy" id="467358"/>
    <lineage>
        <taxon>Eukaryota</taxon>
        <taxon>Metazoa</taxon>
        <taxon>Ecdysozoa</taxon>
        <taxon>Arthropoda</taxon>
        <taxon>Hexapoda</taxon>
        <taxon>Insecta</taxon>
        <taxon>Pterygota</taxon>
        <taxon>Neoptera</taxon>
        <taxon>Endopterygota</taxon>
        <taxon>Coleoptera</taxon>
        <taxon>Polyphaga</taxon>
        <taxon>Cucujiformia</taxon>
        <taxon>Curculionidae</taxon>
        <taxon>Ceutorhynchinae</taxon>
        <taxon>Ceutorhynchus</taxon>
    </lineage>
</organism>
<dbReference type="AlphaFoldDB" id="A0A9P0DHZ6"/>
<protein>
    <submittedName>
        <fullName evidence="2">Uncharacterized protein</fullName>
    </submittedName>
</protein>
<feature type="compositionally biased region" description="Low complexity" evidence="1">
    <location>
        <begin position="332"/>
        <end position="342"/>
    </location>
</feature>
<reference evidence="2" key="1">
    <citation type="submission" date="2022-01" db="EMBL/GenBank/DDBJ databases">
        <authorList>
            <person name="King R."/>
        </authorList>
    </citation>
    <scope>NUCLEOTIDE SEQUENCE</scope>
</reference>
<feature type="region of interest" description="Disordered" evidence="1">
    <location>
        <begin position="1"/>
        <end position="30"/>
    </location>
</feature>
<keyword evidence="3" id="KW-1185">Reference proteome</keyword>
<accession>A0A9P0DHZ6</accession>
<dbReference type="Proteomes" id="UP001152799">
    <property type="component" value="Chromosome 3"/>
</dbReference>
<name>A0A9P0DHZ6_9CUCU</name>
<feature type="region of interest" description="Disordered" evidence="1">
    <location>
        <begin position="327"/>
        <end position="352"/>
    </location>
</feature>
<dbReference type="OrthoDB" id="69711at2759"/>
<feature type="compositionally biased region" description="Polar residues" evidence="1">
    <location>
        <begin position="8"/>
        <end position="22"/>
    </location>
</feature>
<proteinExistence type="predicted"/>
<evidence type="ECO:0000313" key="2">
    <source>
        <dbReference type="EMBL" id="CAH1127672.1"/>
    </source>
</evidence>
<gene>
    <name evidence="2" type="ORF">CEUTPL_LOCUS6455</name>
</gene>
<feature type="region of interest" description="Disordered" evidence="1">
    <location>
        <begin position="152"/>
        <end position="173"/>
    </location>
</feature>
<evidence type="ECO:0000313" key="3">
    <source>
        <dbReference type="Proteomes" id="UP001152799"/>
    </source>
</evidence>
<feature type="compositionally biased region" description="Polar residues" evidence="1">
    <location>
        <begin position="152"/>
        <end position="161"/>
    </location>
</feature>
<evidence type="ECO:0000256" key="1">
    <source>
        <dbReference type="SAM" id="MobiDB-lite"/>
    </source>
</evidence>